<dbReference type="OMA" id="HRRRMIG"/>
<dbReference type="GO" id="GO:0008201">
    <property type="term" value="F:heparin binding"/>
    <property type="evidence" value="ECO:0007669"/>
    <property type="project" value="TreeGrafter"/>
</dbReference>
<dbReference type="PIRSF" id="PIRSF036495">
    <property type="entry name" value="IGFBP_rP_CNN"/>
    <property type="match status" value="1"/>
</dbReference>
<dbReference type="PROSITE" id="PS01185">
    <property type="entry name" value="CTCK_1"/>
    <property type="match status" value="1"/>
</dbReference>
<keyword evidence="6" id="KW-0964">Secreted</keyword>
<dbReference type="GO" id="GO:0005178">
    <property type="term" value="F:integrin binding"/>
    <property type="evidence" value="ECO:0007669"/>
    <property type="project" value="TreeGrafter"/>
</dbReference>
<feature type="domain" description="IGFBP N-terminal" evidence="19">
    <location>
        <begin position="26"/>
        <end position="98"/>
    </location>
</feature>
<keyword evidence="7" id="KW-0732">Signal</keyword>
<keyword evidence="5" id="KW-0963">Cytoplasm</keyword>
<dbReference type="GO" id="GO:0005921">
    <property type="term" value="C:gap junction"/>
    <property type="evidence" value="ECO:0007669"/>
    <property type="project" value="UniProtKB-SubCell"/>
</dbReference>
<dbReference type="InterPro" id="IPR001007">
    <property type="entry name" value="VWF_dom"/>
</dbReference>
<dbReference type="InterPro" id="IPR050941">
    <property type="entry name" value="CCN"/>
</dbReference>
<comment type="subcellular location">
    <subcellularLocation>
        <location evidence="2">Cell junction</location>
        <location evidence="2">Gap junction</location>
    </subcellularLocation>
    <subcellularLocation>
        <location evidence="1">Cytoplasm</location>
    </subcellularLocation>
    <subcellularLocation>
        <location evidence="3">Secreted</location>
    </subcellularLocation>
</comment>
<evidence type="ECO:0000256" key="15">
    <source>
        <dbReference type="ARBA" id="ARBA00077787"/>
    </source>
</evidence>
<dbReference type="InterPro" id="IPR000867">
    <property type="entry name" value="IGFBP-like"/>
</dbReference>
<dbReference type="Pfam" id="PF19035">
    <property type="entry name" value="TSP1_CCN"/>
    <property type="match status" value="1"/>
</dbReference>
<keyword evidence="9" id="KW-0965">Cell junction</keyword>
<dbReference type="Pfam" id="PF00219">
    <property type="entry name" value="IGFBP"/>
    <property type="match status" value="1"/>
</dbReference>
<dbReference type="InterPro" id="IPR006207">
    <property type="entry name" value="Cys_knot_C"/>
</dbReference>
<dbReference type="Pfam" id="PF00007">
    <property type="entry name" value="Cys_knot"/>
    <property type="match status" value="1"/>
</dbReference>
<dbReference type="PROSITE" id="PS01208">
    <property type="entry name" value="VWFC_1"/>
    <property type="match status" value="1"/>
</dbReference>
<dbReference type="GO" id="GO:0031012">
    <property type="term" value="C:extracellular matrix"/>
    <property type="evidence" value="ECO:0007669"/>
    <property type="project" value="TreeGrafter"/>
</dbReference>
<evidence type="ECO:0000256" key="3">
    <source>
        <dbReference type="ARBA" id="ARBA00004613"/>
    </source>
</evidence>
<dbReference type="InterPro" id="IPR012395">
    <property type="entry name" value="IGFBP_CNN"/>
</dbReference>
<comment type="caution">
    <text evidence="16">Lacks conserved residue(s) required for the propagation of feature annotation.</text>
</comment>
<evidence type="ECO:0000256" key="7">
    <source>
        <dbReference type="ARBA" id="ARBA00022729"/>
    </source>
</evidence>
<reference evidence="20" key="1">
    <citation type="submission" date="2019-06" db="EMBL/GenBank/DDBJ databases">
        <authorList>
            <consortium name="Wellcome Sanger Institute Data Sharing"/>
        </authorList>
    </citation>
    <scope>NUCLEOTIDE SEQUENCE [LARGE SCALE GENOMIC DNA]</scope>
</reference>
<dbReference type="SMART" id="SM00209">
    <property type="entry name" value="TSP1"/>
    <property type="match status" value="1"/>
</dbReference>
<dbReference type="SMART" id="SM00121">
    <property type="entry name" value="IB"/>
    <property type="match status" value="1"/>
</dbReference>
<dbReference type="FunFam" id="2.20.100.10:FF:000046">
    <property type="entry name" value="Cellular communication network factor 4"/>
    <property type="match status" value="1"/>
</dbReference>
<reference evidence="20" key="2">
    <citation type="submission" date="2025-08" db="UniProtKB">
        <authorList>
            <consortium name="Ensembl"/>
        </authorList>
    </citation>
    <scope>IDENTIFICATION</scope>
</reference>
<evidence type="ECO:0000256" key="6">
    <source>
        <dbReference type="ARBA" id="ARBA00022525"/>
    </source>
</evidence>
<dbReference type="GO" id="GO:0008083">
    <property type="term" value="F:growth factor activity"/>
    <property type="evidence" value="ECO:0007669"/>
    <property type="project" value="UniProtKB-KW"/>
</dbReference>
<evidence type="ECO:0000256" key="11">
    <source>
        <dbReference type="ARBA" id="ARBA00023157"/>
    </source>
</evidence>
<evidence type="ECO:0000256" key="16">
    <source>
        <dbReference type="PROSITE-ProRule" id="PRU00039"/>
    </source>
</evidence>
<dbReference type="PROSITE" id="PS00222">
    <property type="entry name" value="IGFBP_N_1"/>
    <property type="match status" value="1"/>
</dbReference>
<dbReference type="InterPro" id="IPR043973">
    <property type="entry name" value="TSP1_CCN"/>
</dbReference>
<dbReference type="InParanoid" id="A0A672GKD5"/>
<dbReference type="PANTHER" id="PTHR11348">
    <property type="entry name" value="CONNECTIVE TISSUE GROWTH FACTOR-RELATED"/>
    <property type="match status" value="1"/>
</dbReference>
<evidence type="ECO:0000256" key="9">
    <source>
        <dbReference type="ARBA" id="ARBA00022949"/>
    </source>
</evidence>
<protein>
    <recommendedName>
        <fullName evidence="13">CCN family member 3</fullName>
    </recommendedName>
    <alternativeName>
        <fullName evidence="14">Cellular communication network factor 3</fullName>
    </alternativeName>
    <alternativeName>
        <fullName evidence="15">Protein NOV homolog</fullName>
    </alternativeName>
</protein>
<evidence type="ECO:0000313" key="20">
    <source>
        <dbReference type="Ensembl" id="ENSSFAP00005019238.1"/>
    </source>
</evidence>
<dbReference type="PROSITE" id="PS50184">
    <property type="entry name" value="VWFC_2"/>
    <property type="match status" value="1"/>
</dbReference>
<dbReference type="GO" id="GO:0007155">
    <property type="term" value="P:cell adhesion"/>
    <property type="evidence" value="ECO:0007669"/>
    <property type="project" value="TreeGrafter"/>
</dbReference>
<dbReference type="FunCoup" id="A0A672GKD5">
    <property type="interactions" value="2"/>
</dbReference>
<dbReference type="Proteomes" id="UP000472267">
    <property type="component" value="Chromosome 22"/>
</dbReference>
<evidence type="ECO:0000256" key="12">
    <source>
        <dbReference type="ARBA" id="ARBA00023180"/>
    </source>
</evidence>
<evidence type="ECO:0000259" key="18">
    <source>
        <dbReference type="PROSITE" id="PS50184"/>
    </source>
</evidence>
<dbReference type="PROSITE" id="PS01225">
    <property type="entry name" value="CTCK_2"/>
    <property type="match status" value="1"/>
</dbReference>
<proteinExistence type="inferred from homology"/>
<evidence type="ECO:0000313" key="21">
    <source>
        <dbReference type="Proteomes" id="UP000472267"/>
    </source>
</evidence>
<keyword evidence="12" id="KW-0325">Glycoprotein</keyword>
<dbReference type="InterPro" id="IPR036383">
    <property type="entry name" value="TSP1_rpt_sf"/>
</dbReference>
<evidence type="ECO:0000256" key="8">
    <source>
        <dbReference type="ARBA" id="ARBA00022868"/>
    </source>
</evidence>
<dbReference type="Pfam" id="PF00093">
    <property type="entry name" value="VWC"/>
    <property type="match status" value="1"/>
</dbReference>
<dbReference type="SMART" id="SM00041">
    <property type="entry name" value="CT"/>
    <property type="match status" value="1"/>
</dbReference>
<dbReference type="GO" id="GO:0045597">
    <property type="term" value="P:positive regulation of cell differentiation"/>
    <property type="evidence" value="ECO:0007669"/>
    <property type="project" value="TreeGrafter"/>
</dbReference>
<dbReference type="GO" id="GO:0051239">
    <property type="term" value="P:regulation of multicellular organismal process"/>
    <property type="evidence" value="ECO:0007669"/>
    <property type="project" value="UniProtKB-ARBA"/>
</dbReference>
<dbReference type="Gene3D" id="2.20.100.10">
    <property type="entry name" value="Thrombospondin type-1 (TSP1) repeat"/>
    <property type="match status" value="1"/>
</dbReference>
<evidence type="ECO:0000259" key="19">
    <source>
        <dbReference type="PROSITE" id="PS51323"/>
    </source>
</evidence>
<dbReference type="GO" id="GO:0005737">
    <property type="term" value="C:cytoplasm"/>
    <property type="evidence" value="ECO:0007669"/>
    <property type="project" value="UniProtKB-SubCell"/>
</dbReference>
<keyword evidence="11" id="KW-1015">Disulfide bond</keyword>
<organism evidence="20 21">
    <name type="scientific">Salarias fasciatus</name>
    <name type="common">Jewelled blenny</name>
    <name type="synonym">Blennius fasciatus</name>
    <dbReference type="NCBI Taxonomy" id="181472"/>
    <lineage>
        <taxon>Eukaryota</taxon>
        <taxon>Metazoa</taxon>
        <taxon>Chordata</taxon>
        <taxon>Craniata</taxon>
        <taxon>Vertebrata</taxon>
        <taxon>Euteleostomi</taxon>
        <taxon>Actinopterygii</taxon>
        <taxon>Neopterygii</taxon>
        <taxon>Teleostei</taxon>
        <taxon>Neoteleostei</taxon>
        <taxon>Acanthomorphata</taxon>
        <taxon>Ovalentaria</taxon>
        <taxon>Blenniimorphae</taxon>
        <taxon>Blenniiformes</taxon>
        <taxon>Blennioidei</taxon>
        <taxon>Blenniidae</taxon>
        <taxon>Salariinae</taxon>
        <taxon>Salarias</taxon>
    </lineage>
</organism>
<dbReference type="InterPro" id="IPR009030">
    <property type="entry name" value="Growth_fac_rcpt_cys_sf"/>
</dbReference>
<evidence type="ECO:0000256" key="5">
    <source>
        <dbReference type="ARBA" id="ARBA00022490"/>
    </source>
</evidence>
<sequence>RERTGLKTCFLRRTPVSVLVSMCQTVSQDCSQTCSCPADPPRCPVGTSLVLDGCGCCKVCARQLREPCSLLEPCDHHKDLYCDYTLLSDTQTGVCMAQDGQPCVLGRRTYGSGESFRPTCKHQCVCMNGEIGCVPTCPTKARPPSPDCPYPRPVHIPGKCCEDWVCHQTPPERHYQAVSAGQTPNHSGPRENCIVQTTAWSECSASCGMGVSSRVTNDNRRCQLERQTRICMVRPCSSQQERDIRKGKKCIRTPRAQLWMRFRLSGCSSSRLYRPRFCGVCTDGRCCTPSTSVTASVEFRCPEGDVFTRKMMFIKTCSCHHHCQQDNDIFLASSARRMSGDYDSTL</sequence>
<keyword evidence="10" id="KW-0339">Growth factor</keyword>
<evidence type="ECO:0000256" key="14">
    <source>
        <dbReference type="ARBA" id="ARBA00042352"/>
    </source>
</evidence>
<dbReference type="PROSITE" id="PS50092">
    <property type="entry name" value="TSP1"/>
    <property type="match status" value="1"/>
</dbReference>
<dbReference type="InterPro" id="IPR000884">
    <property type="entry name" value="TSP1_rpt"/>
</dbReference>
<keyword evidence="8" id="KW-0303">Gap junction</keyword>
<dbReference type="SUPFAM" id="SSF82895">
    <property type="entry name" value="TSP-1 type 1 repeat"/>
    <property type="match status" value="1"/>
</dbReference>
<feature type="domain" description="VWFC" evidence="18">
    <location>
        <begin position="101"/>
        <end position="167"/>
    </location>
</feature>
<keyword evidence="21" id="KW-1185">Reference proteome</keyword>
<reference evidence="20" key="3">
    <citation type="submission" date="2025-09" db="UniProtKB">
        <authorList>
            <consortium name="Ensembl"/>
        </authorList>
    </citation>
    <scope>IDENTIFICATION</scope>
</reference>
<dbReference type="InterPro" id="IPR006208">
    <property type="entry name" value="Glyco_hormone_CN"/>
</dbReference>
<dbReference type="SMART" id="SM00214">
    <property type="entry name" value="VWC"/>
    <property type="match status" value="1"/>
</dbReference>
<dbReference type="PROSITE" id="PS51323">
    <property type="entry name" value="IGFBP_N_2"/>
    <property type="match status" value="1"/>
</dbReference>
<dbReference type="PANTHER" id="PTHR11348:SF23">
    <property type="entry name" value="CELLULAR COMMUNICATION NETWORK FACTOR 2B"/>
    <property type="match status" value="1"/>
</dbReference>
<feature type="domain" description="CTCK" evidence="17">
    <location>
        <begin position="250"/>
        <end position="324"/>
    </location>
</feature>
<dbReference type="SUPFAM" id="SSF57184">
    <property type="entry name" value="Growth factor receptor domain"/>
    <property type="match status" value="1"/>
</dbReference>
<dbReference type="InterPro" id="IPR017891">
    <property type="entry name" value="Insulin_GF-bd_Cys-rich_CS"/>
</dbReference>
<dbReference type="GO" id="GO:0005615">
    <property type="term" value="C:extracellular space"/>
    <property type="evidence" value="ECO:0007669"/>
    <property type="project" value="TreeGrafter"/>
</dbReference>
<dbReference type="AlphaFoldDB" id="A0A672GKD5"/>
<evidence type="ECO:0000256" key="10">
    <source>
        <dbReference type="ARBA" id="ARBA00023030"/>
    </source>
</evidence>
<evidence type="ECO:0000256" key="4">
    <source>
        <dbReference type="ARBA" id="ARBA00008125"/>
    </source>
</evidence>
<evidence type="ECO:0000256" key="13">
    <source>
        <dbReference type="ARBA" id="ARBA00039944"/>
    </source>
</evidence>
<comment type="similarity">
    <text evidence="4">Belongs to the CCN family.</text>
</comment>
<accession>A0A672GKD5</accession>
<name>A0A672GKD5_SALFA</name>
<evidence type="ECO:0000256" key="2">
    <source>
        <dbReference type="ARBA" id="ARBA00004610"/>
    </source>
</evidence>
<evidence type="ECO:0000259" key="17">
    <source>
        <dbReference type="PROSITE" id="PS01225"/>
    </source>
</evidence>
<evidence type="ECO:0000256" key="1">
    <source>
        <dbReference type="ARBA" id="ARBA00004496"/>
    </source>
</evidence>
<dbReference type="Ensembl" id="ENSSFAT00005020018.1">
    <property type="protein sequence ID" value="ENSSFAP00005019238.1"/>
    <property type="gene ID" value="ENSSFAG00005009814.1"/>
</dbReference>
<gene>
    <name evidence="20" type="primary">LOC115409513</name>
</gene>